<keyword evidence="2" id="KW-1185">Reference proteome</keyword>
<evidence type="ECO:0000313" key="1">
    <source>
        <dbReference type="EMBL" id="KAG8172651.1"/>
    </source>
</evidence>
<comment type="caution">
    <text evidence="1">The sequence shown here is derived from an EMBL/GenBank/DDBJ whole genome shotgun (WGS) entry which is preliminary data.</text>
</comment>
<name>A0AAV6TME8_9ARAC</name>
<reference evidence="1 2" key="1">
    <citation type="journal article" date="2022" name="Nat. Ecol. Evol.">
        <title>A masculinizing supergene underlies an exaggerated male reproductive morph in a spider.</title>
        <authorList>
            <person name="Hendrickx F."/>
            <person name="De Corte Z."/>
            <person name="Sonet G."/>
            <person name="Van Belleghem S.M."/>
            <person name="Kostlbacher S."/>
            <person name="Vangestel C."/>
        </authorList>
    </citation>
    <scope>NUCLEOTIDE SEQUENCE [LARGE SCALE GENOMIC DNA]</scope>
    <source>
        <strain evidence="1">W744_W776</strain>
    </source>
</reference>
<dbReference type="AlphaFoldDB" id="A0AAV6TME8"/>
<dbReference type="Proteomes" id="UP000827092">
    <property type="component" value="Unassembled WGS sequence"/>
</dbReference>
<proteinExistence type="predicted"/>
<organism evidence="1 2">
    <name type="scientific">Oedothorax gibbosus</name>
    <dbReference type="NCBI Taxonomy" id="931172"/>
    <lineage>
        <taxon>Eukaryota</taxon>
        <taxon>Metazoa</taxon>
        <taxon>Ecdysozoa</taxon>
        <taxon>Arthropoda</taxon>
        <taxon>Chelicerata</taxon>
        <taxon>Arachnida</taxon>
        <taxon>Araneae</taxon>
        <taxon>Araneomorphae</taxon>
        <taxon>Entelegynae</taxon>
        <taxon>Araneoidea</taxon>
        <taxon>Linyphiidae</taxon>
        <taxon>Erigoninae</taxon>
        <taxon>Oedothorax</taxon>
    </lineage>
</organism>
<evidence type="ECO:0000313" key="2">
    <source>
        <dbReference type="Proteomes" id="UP000827092"/>
    </source>
</evidence>
<sequence length="217" mass="24884">MLKIFETDLHIKGELIVSYTCFEGHGSETSLVLQLKNGSQLHLVGEDHNVSNIDEYCFPSSEEELLKKGYNKKKSCWTTRSYLLNHTEDNIQSIAVKCQPKRELTLGFDLLLTELEMIPLWPIYNLMHRNLTCHWDAAKTKVRVQCVLEWHYQTSVLYSDLYVEVPGGEKKYLATTSQLSFKLDRTFDNVESFNVVLSPKGALKEDLGSETMCVNIV</sequence>
<gene>
    <name evidence="1" type="ORF">JTE90_009813</name>
</gene>
<accession>A0AAV6TME8</accession>
<protein>
    <submittedName>
        <fullName evidence="1">Uncharacterized protein</fullName>
    </submittedName>
</protein>
<dbReference type="EMBL" id="JAFNEN010002496">
    <property type="protein sequence ID" value="KAG8172651.1"/>
    <property type="molecule type" value="Genomic_DNA"/>
</dbReference>